<comment type="caution">
    <text evidence="1">The sequence shown here is derived from an EMBL/GenBank/DDBJ whole genome shotgun (WGS) entry which is preliminary data.</text>
</comment>
<name>A0ABD0LGJ3_9CAEN</name>
<dbReference type="AlphaFoldDB" id="A0ABD0LGJ3"/>
<dbReference type="EMBL" id="JACVVK020000049">
    <property type="protein sequence ID" value="KAK7498641.1"/>
    <property type="molecule type" value="Genomic_DNA"/>
</dbReference>
<evidence type="ECO:0000313" key="2">
    <source>
        <dbReference type="Proteomes" id="UP001519460"/>
    </source>
</evidence>
<gene>
    <name evidence="1" type="ORF">BaRGS_00010018</name>
</gene>
<reference evidence="1 2" key="1">
    <citation type="journal article" date="2023" name="Sci. Data">
        <title>Genome assembly of the Korean intertidal mud-creeper Batillaria attramentaria.</title>
        <authorList>
            <person name="Patra A.K."/>
            <person name="Ho P.T."/>
            <person name="Jun S."/>
            <person name="Lee S.J."/>
            <person name="Kim Y."/>
            <person name="Won Y.J."/>
        </authorList>
    </citation>
    <scope>NUCLEOTIDE SEQUENCE [LARGE SCALE GENOMIC DNA]</scope>
    <source>
        <strain evidence="1">Wonlab-2016</strain>
    </source>
</reference>
<proteinExistence type="predicted"/>
<dbReference type="Proteomes" id="UP001519460">
    <property type="component" value="Unassembled WGS sequence"/>
</dbReference>
<evidence type="ECO:0000313" key="1">
    <source>
        <dbReference type="EMBL" id="KAK7498641.1"/>
    </source>
</evidence>
<keyword evidence="2" id="KW-1185">Reference proteome</keyword>
<accession>A0ABD0LGJ3</accession>
<sequence length="89" mass="10253">MVRTGGKRQRDVFAKWSGQQRQLHYLQFAGCLHHIKPPKRLQGDSIVNHVPWYRSDYRDSGSDSDLMLADLDVKSGRSSNFKKKCLAYA</sequence>
<organism evidence="1 2">
    <name type="scientific">Batillaria attramentaria</name>
    <dbReference type="NCBI Taxonomy" id="370345"/>
    <lineage>
        <taxon>Eukaryota</taxon>
        <taxon>Metazoa</taxon>
        <taxon>Spiralia</taxon>
        <taxon>Lophotrochozoa</taxon>
        <taxon>Mollusca</taxon>
        <taxon>Gastropoda</taxon>
        <taxon>Caenogastropoda</taxon>
        <taxon>Sorbeoconcha</taxon>
        <taxon>Cerithioidea</taxon>
        <taxon>Batillariidae</taxon>
        <taxon>Batillaria</taxon>
    </lineage>
</organism>
<protein>
    <submittedName>
        <fullName evidence="1">Uncharacterized protein</fullName>
    </submittedName>
</protein>